<feature type="signal peptide" evidence="1">
    <location>
        <begin position="1"/>
        <end position="24"/>
    </location>
</feature>
<dbReference type="EnsemblPlants" id="Kaladp0321s0001.1.v1.1">
    <property type="protein sequence ID" value="Kaladp0321s0001.1.v1.1.CDS.1"/>
    <property type="gene ID" value="Kaladp0321s0001.v1.1"/>
</dbReference>
<evidence type="ECO:0000313" key="2">
    <source>
        <dbReference type="EnsemblPlants" id="Kaladp0321s0001.1.v1.1.CDS.1"/>
    </source>
</evidence>
<accession>A0A7N0VAX2</accession>
<keyword evidence="3" id="KW-1185">Reference proteome</keyword>
<evidence type="ECO:0000256" key="1">
    <source>
        <dbReference type="SAM" id="SignalP"/>
    </source>
</evidence>
<dbReference type="Gramene" id="Kaladp0321s0001.1.v1.1">
    <property type="protein sequence ID" value="Kaladp0321s0001.1.v1.1.CDS.1"/>
    <property type="gene ID" value="Kaladp0321s0001.v1.1"/>
</dbReference>
<proteinExistence type="predicted"/>
<reference evidence="2" key="1">
    <citation type="submission" date="2021-01" db="UniProtKB">
        <authorList>
            <consortium name="EnsemblPlants"/>
        </authorList>
    </citation>
    <scope>IDENTIFICATION</scope>
</reference>
<protein>
    <submittedName>
        <fullName evidence="2">Uncharacterized protein</fullName>
    </submittedName>
</protein>
<name>A0A7N0VAX2_KALFE</name>
<evidence type="ECO:0000313" key="3">
    <source>
        <dbReference type="Proteomes" id="UP000594263"/>
    </source>
</evidence>
<dbReference type="AlphaFoldDB" id="A0A7N0VAX2"/>
<sequence>MLLYVFRMKLSIFCSSFLPPSAESFTRCSTEINLNRWIFKINGQDASEVLMSLFPSCFLVFYSLRLLLHIV</sequence>
<dbReference type="Proteomes" id="UP000594263">
    <property type="component" value="Unplaced"/>
</dbReference>
<keyword evidence="1" id="KW-0732">Signal</keyword>
<organism evidence="2 3">
    <name type="scientific">Kalanchoe fedtschenkoi</name>
    <name type="common">Lavender scallops</name>
    <name type="synonym">South American air plant</name>
    <dbReference type="NCBI Taxonomy" id="63787"/>
    <lineage>
        <taxon>Eukaryota</taxon>
        <taxon>Viridiplantae</taxon>
        <taxon>Streptophyta</taxon>
        <taxon>Embryophyta</taxon>
        <taxon>Tracheophyta</taxon>
        <taxon>Spermatophyta</taxon>
        <taxon>Magnoliopsida</taxon>
        <taxon>eudicotyledons</taxon>
        <taxon>Gunneridae</taxon>
        <taxon>Pentapetalae</taxon>
        <taxon>Saxifragales</taxon>
        <taxon>Crassulaceae</taxon>
        <taxon>Kalanchoe</taxon>
    </lineage>
</organism>
<feature type="chain" id="PRO_5029765660" evidence="1">
    <location>
        <begin position="25"/>
        <end position="71"/>
    </location>
</feature>